<name>D8LUB8_ECTSI</name>
<dbReference type="GO" id="GO:0006979">
    <property type="term" value="P:response to oxidative stress"/>
    <property type="evidence" value="ECO:0007669"/>
    <property type="project" value="InterPro"/>
</dbReference>
<feature type="chain" id="PRO_5003117556" description="Glutathione peroxidase" evidence="5">
    <location>
        <begin position="22"/>
        <end position="194"/>
    </location>
</feature>
<dbReference type="OrthoDB" id="446890at2759"/>
<keyword evidence="3 4" id="KW-0560">Oxidoreductase</keyword>
<dbReference type="EMBL" id="FN649232">
    <property type="protein sequence ID" value="CBN75459.1"/>
    <property type="molecule type" value="Genomic_DNA"/>
</dbReference>
<dbReference type="PANTHER" id="PTHR11592">
    <property type="entry name" value="GLUTATHIONE PEROXIDASE"/>
    <property type="match status" value="1"/>
</dbReference>
<feature type="signal peptide" evidence="5">
    <location>
        <begin position="1"/>
        <end position="21"/>
    </location>
</feature>
<dbReference type="STRING" id="2880.D8LUB8"/>
<evidence type="ECO:0000256" key="1">
    <source>
        <dbReference type="ARBA" id="ARBA00006926"/>
    </source>
</evidence>
<dbReference type="Pfam" id="PF00255">
    <property type="entry name" value="GSHPx"/>
    <property type="match status" value="1"/>
</dbReference>
<evidence type="ECO:0000256" key="3">
    <source>
        <dbReference type="ARBA" id="ARBA00023002"/>
    </source>
</evidence>
<keyword evidence="5" id="KW-0732">Signal</keyword>
<protein>
    <recommendedName>
        <fullName evidence="4">Glutathione peroxidase</fullName>
    </recommendedName>
</protein>
<evidence type="ECO:0000313" key="7">
    <source>
        <dbReference type="Proteomes" id="UP000002630"/>
    </source>
</evidence>
<keyword evidence="7" id="KW-1185">Reference proteome</keyword>
<dbReference type="SUPFAM" id="SSF52833">
    <property type="entry name" value="Thioredoxin-like"/>
    <property type="match status" value="1"/>
</dbReference>
<proteinExistence type="inferred from homology"/>
<keyword evidence="2 4" id="KW-0575">Peroxidase</keyword>
<comment type="similarity">
    <text evidence="1 4">Belongs to the glutathione peroxidase family.</text>
</comment>
<dbReference type="GO" id="GO:0004601">
    <property type="term" value="F:peroxidase activity"/>
    <property type="evidence" value="ECO:0007669"/>
    <property type="project" value="UniProtKB-KW"/>
</dbReference>
<dbReference type="InterPro" id="IPR029760">
    <property type="entry name" value="GPX_CS"/>
</dbReference>
<evidence type="ECO:0000256" key="2">
    <source>
        <dbReference type="ARBA" id="ARBA00022559"/>
    </source>
</evidence>
<dbReference type="Gene3D" id="3.40.30.10">
    <property type="entry name" value="Glutaredoxin"/>
    <property type="match status" value="1"/>
</dbReference>
<gene>
    <name evidence="6" type="primary">GPX</name>
    <name evidence="6" type="ORF">Esi_0099_0085</name>
</gene>
<dbReference type="PROSITE" id="PS51355">
    <property type="entry name" value="GLUTATHIONE_PEROXID_3"/>
    <property type="match status" value="1"/>
</dbReference>
<accession>D8LUB8</accession>
<dbReference type="InterPro" id="IPR000889">
    <property type="entry name" value="Glutathione_peroxidase"/>
</dbReference>
<dbReference type="InterPro" id="IPR036249">
    <property type="entry name" value="Thioredoxin-like_sf"/>
</dbReference>
<dbReference type="CDD" id="cd00340">
    <property type="entry name" value="GSH_Peroxidase"/>
    <property type="match status" value="1"/>
</dbReference>
<dbReference type="EMBL" id="FN649742">
    <property type="protein sequence ID" value="CBN75459.1"/>
    <property type="molecule type" value="Genomic_DNA"/>
</dbReference>
<evidence type="ECO:0000256" key="4">
    <source>
        <dbReference type="RuleBase" id="RU000499"/>
    </source>
</evidence>
<dbReference type="InParanoid" id="D8LUB8"/>
<reference evidence="6 7" key="1">
    <citation type="journal article" date="2010" name="Nature">
        <title>The Ectocarpus genome and the independent evolution of multicellularity in brown algae.</title>
        <authorList>
            <person name="Cock J.M."/>
            <person name="Sterck L."/>
            <person name="Rouze P."/>
            <person name="Scornet D."/>
            <person name="Allen A.E."/>
            <person name="Amoutzias G."/>
            <person name="Anthouard V."/>
            <person name="Artiguenave F."/>
            <person name="Aury J.M."/>
            <person name="Badger J.H."/>
            <person name="Beszteri B."/>
            <person name="Billiau K."/>
            <person name="Bonnet E."/>
            <person name="Bothwell J.H."/>
            <person name="Bowler C."/>
            <person name="Boyen C."/>
            <person name="Brownlee C."/>
            <person name="Carrano C.J."/>
            <person name="Charrier B."/>
            <person name="Cho G.Y."/>
            <person name="Coelho S.M."/>
            <person name="Collen J."/>
            <person name="Corre E."/>
            <person name="Da Silva C."/>
            <person name="Delage L."/>
            <person name="Delaroque N."/>
            <person name="Dittami S.M."/>
            <person name="Doulbeau S."/>
            <person name="Elias M."/>
            <person name="Farnham G."/>
            <person name="Gachon C.M."/>
            <person name="Gschloessl B."/>
            <person name="Heesch S."/>
            <person name="Jabbari K."/>
            <person name="Jubin C."/>
            <person name="Kawai H."/>
            <person name="Kimura K."/>
            <person name="Kloareg B."/>
            <person name="Kupper F.C."/>
            <person name="Lang D."/>
            <person name="Le Bail A."/>
            <person name="Leblanc C."/>
            <person name="Lerouge P."/>
            <person name="Lohr M."/>
            <person name="Lopez P.J."/>
            <person name="Martens C."/>
            <person name="Maumus F."/>
            <person name="Michel G."/>
            <person name="Miranda-Saavedra D."/>
            <person name="Morales J."/>
            <person name="Moreau H."/>
            <person name="Motomura T."/>
            <person name="Nagasato C."/>
            <person name="Napoli C.A."/>
            <person name="Nelson D.R."/>
            <person name="Nyvall-Collen P."/>
            <person name="Peters A.F."/>
            <person name="Pommier C."/>
            <person name="Potin P."/>
            <person name="Poulain J."/>
            <person name="Quesneville H."/>
            <person name="Read B."/>
            <person name="Rensing S.A."/>
            <person name="Ritter A."/>
            <person name="Rousvoal S."/>
            <person name="Samanta M."/>
            <person name="Samson G."/>
            <person name="Schroeder D.C."/>
            <person name="Segurens B."/>
            <person name="Strittmatter M."/>
            <person name="Tonon T."/>
            <person name="Tregear J.W."/>
            <person name="Valentin K."/>
            <person name="von Dassow P."/>
            <person name="Yamagishi T."/>
            <person name="Van de Peer Y."/>
            <person name="Wincker P."/>
        </authorList>
    </citation>
    <scope>NUCLEOTIDE SEQUENCE [LARGE SCALE GENOMIC DNA]</scope>
    <source>
        <strain evidence="7">Ec32 / CCAP1310/4</strain>
    </source>
</reference>
<dbReference type="PROSITE" id="PS00763">
    <property type="entry name" value="GLUTATHIONE_PEROXID_2"/>
    <property type="match status" value="1"/>
</dbReference>
<dbReference type="Proteomes" id="UP000002630">
    <property type="component" value="Linkage Group LG17"/>
</dbReference>
<sequence>MKSITVLVAFLLGLVLMYAKSLELSDFTVLDGKGNAYPLANLRHVPAVLIVNVASHCGYTDRDYRELQALRAKHDEDQLAIVAFPCNQFGAQEPGTWEEIASLADRKFGVTFPIMSKIDVNGLHSSPMFAWLKAASGNPHDIPWNFTKFLVLCDSTVKRFSHEVNPMQMDDMITNAQSFCGAGYDETGGGTGEL</sequence>
<dbReference type="PANTHER" id="PTHR11592:SF78">
    <property type="entry name" value="GLUTATHIONE PEROXIDASE"/>
    <property type="match status" value="1"/>
</dbReference>
<organism evidence="6 7">
    <name type="scientific">Ectocarpus siliculosus</name>
    <name type="common">Brown alga</name>
    <name type="synonym">Conferva siliculosa</name>
    <dbReference type="NCBI Taxonomy" id="2880"/>
    <lineage>
        <taxon>Eukaryota</taxon>
        <taxon>Sar</taxon>
        <taxon>Stramenopiles</taxon>
        <taxon>Ochrophyta</taxon>
        <taxon>PX clade</taxon>
        <taxon>Phaeophyceae</taxon>
        <taxon>Ectocarpales</taxon>
        <taxon>Ectocarpaceae</taxon>
        <taxon>Ectocarpus</taxon>
    </lineage>
</organism>
<evidence type="ECO:0000256" key="5">
    <source>
        <dbReference type="SAM" id="SignalP"/>
    </source>
</evidence>
<dbReference type="AlphaFoldDB" id="D8LUB8"/>
<dbReference type="PRINTS" id="PR01011">
    <property type="entry name" value="GLUTPROXDASE"/>
</dbReference>
<evidence type="ECO:0000313" key="6">
    <source>
        <dbReference type="EMBL" id="CBN75459.1"/>
    </source>
</evidence>